<sequence>MGRPPRTTAGGRGGGWGKAGGTGAVYGVSGGGRPEGSGLVGGGLRGTRTDGRAGVVVRVRRAGGRGGRPAGHTGLPASTGISDSRHSSMPSFRRIARRPRSASSRTAS</sequence>
<organism evidence="2 3">
    <name type="scientific">Streptomyces roseolilacinus</name>
    <dbReference type="NCBI Taxonomy" id="66904"/>
    <lineage>
        <taxon>Bacteria</taxon>
        <taxon>Bacillati</taxon>
        <taxon>Actinomycetota</taxon>
        <taxon>Actinomycetes</taxon>
        <taxon>Kitasatosporales</taxon>
        <taxon>Streptomycetaceae</taxon>
        <taxon>Streptomyces</taxon>
    </lineage>
</organism>
<dbReference type="AlphaFoldDB" id="A0A918AXB7"/>
<name>A0A918AXB7_9ACTN</name>
<dbReference type="EMBL" id="BMSV01000002">
    <property type="protein sequence ID" value="GGP96620.1"/>
    <property type="molecule type" value="Genomic_DNA"/>
</dbReference>
<comment type="caution">
    <text evidence="2">The sequence shown here is derived from an EMBL/GenBank/DDBJ whole genome shotgun (WGS) entry which is preliminary data.</text>
</comment>
<reference evidence="2" key="1">
    <citation type="journal article" date="2014" name="Int. J. Syst. Evol. Microbiol.">
        <title>Complete genome sequence of Corynebacterium casei LMG S-19264T (=DSM 44701T), isolated from a smear-ripened cheese.</title>
        <authorList>
            <consortium name="US DOE Joint Genome Institute (JGI-PGF)"/>
            <person name="Walter F."/>
            <person name="Albersmeier A."/>
            <person name="Kalinowski J."/>
            <person name="Ruckert C."/>
        </authorList>
    </citation>
    <scope>NUCLEOTIDE SEQUENCE</scope>
    <source>
        <strain evidence="2">JCM 4335</strain>
    </source>
</reference>
<reference evidence="2" key="2">
    <citation type="submission" date="2020-09" db="EMBL/GenBank/DDBJ databases">
        <authorList>
            <person name="Sun Q."/>
            <person name="Ohkuma M."/>
        </authorList>
    </citation>
    <scope>NUCLEOTIDE SEQUENCE</scope>
    <source>
        <strain evidence="2">JCM 4335</strain>
    </source>
</reference>
<evidence type="ECO:0000313" key="3">
    <source>
        <dbReference type="Proteomes" id="UP000654123"/>
    </source>
</evidence>
<keyword evidence="3" id="KW-1185">Reference proteome</keyword>
<accession>A0A918AXB7</accession>
<evidence type="ECO:0000256" key="1">
    <source>
        <dbReference type="SAM" id="MobiDB-lite"/>
    </source>
</evidence>
<feature type="region of interest" description="Disordered" evidence="1">
    <location>
        <begin position="1"/>
        <end position="108"/>
    </location>
</feature>
<evidence type="ECO:0000313" key="2">
    <source>
        <dbReference type="EMBL" id="GGP96620.1"/>
    </source>
</evidence>
<dbReference type="Proteomes" id="UP000654123">
    <property type="component" value="Unassembled WGS sequence"/>
</dbReference>
<feature type="compositionally biased region" description="Polar residues" evidence="1">
    <location>
        <begin position="79"/>
        <end position="90"/>
    </location>
</feature>
<protein>
    <submittedName>
        <fullName evidence="2">Uncharacterized protein</fullName>
    </submittedName>
</protein>
<gene>
    <name evidence="2" type="ORF">GCM10010249_13560</name>
</gene>
<proteinExistence type="predicted"/>
<feature type="compositionally biased region" description="Gly residues" evidence="1">
    <location>
        <begin position="10"/>
        <end position="45"/>
    </location>
</feature>